<evidence type="ECO:0008006" key="3">
    <source>
        <dbReference type="Google" id="ProtNLM"/>
    </source>
</evidence>
<evidence type="ECO:0000313" key="1">
    <source>
        <dbReference type="EMBL" id="UYV80112.1"/>
    </source>
</evidence>
<accession>A0ABY6LFY8</accession>
<gene>
    <name evidence="1" type="ORF">LAZ67_18001735</name>
</gene>
<organism evidence="1 2">
    <name type="scientific">Cordylochernes scorpioides</name>
    <dbReference type="NCBI Taxonomy" id="51811"/>
    <lineage>
        <taxon>Eukaryota</taxon>
        <taxon>Metazoa</taxon>
        <taxon>Ecdysozoa</taxon>
        <taxon>Arthropoda</taxon>
        <taxon>Chelicerata</taxon>
        <taxon>Arachnida</taxon>
        <taxon>Pseudoscorpiones</taxon>
        <taxon>Cheliferoidea</taxon>
        <taxon>Chernetidae</taxon>
        <taxon>Cordylochernes</taxon>
    </lineage>
</organism>
<reference evidence="1 2" key="1">
    <citation type="submission" date="2022-01" db="EMBL/GenBank/DDBJ databases">
        <title>A chromosomal length assembly of Cordylochernes scorpioides.</title>
        <authorList>
            <person name="Zeh D."/>
            <person name="Zeh J."/>
        </authorList>
    </citation>
    <scope>NUCLEOTIDE SEQUENCE [LARGE SCALE GENOMIC DNA]</scope>
    <source>
        <strain evidence="1">IN4F17</strain>
        <tissue evidence="1">Whole Body</tissue>
    </source>
</reference>
<name>A0ABY6LFY8_9ARAC</name>
<dbReference type="Proteomes" id="UP001235939">
    <property type="component" value="Chromosome 18"/>
</dbReference>
<protein>
    <recommendedName>
        <fullName evidence="3">Transposase Tc1-like domain-containing protein</fullName>
    </recommendedName>
</protein>
<proteinExistence type="predicted"/>
<dbReference type="InterPro" id="IPR036397">
    <property type="entry name" value="RNaseH_sf"/>
</dbReference>
<sequence>MVFSSSFRMDIVILKGSIVLNEVVESWSQIVDIARRQRHHCDDGDRLKFAAPPLLTLGHDNHGGFFLTHSSSPCLGDKHPSLCHGLYLCPVGCPRSLSVLTSSLPLLLVVRVWEEHQHSPHVHDCQFIHTKVRQTDVFDRIHLSAPLHVLTAQYIQSATHHPVSARTIRRRLQQSGLSAKRLLLRLPFTQNHRRLHRQWCDERRMWTEEWNEIVFTDESRFCLQHHDGWIRVWRHLERGCRTDTLCIATLVLHRVLWYGAVLDITLALL</sequence>
<dbReference type="Gene3D" id="3.30.420.10">
    <property type="entry name" value="Ribonuclease H-like superfamily/Ribonuclease H"/>
    <property type="match status" value="1"/>
</dbReference>
<keyword evidence="2" id="KW-1185">Reference proteome</keyword>
<evidence type="ECO:0000313" key="2">
    <source>
        <dbReference type="Proteomes" id="UP001235939"/>
    </source>
</evidence>
<dbReference type="EMBL" id="CP092880">
    <property type="protein sequence ID" value="UYV80112.1"/>
    <property type="molecule type" value="Genomic_DNA"/>
</dbReference>